<name>A0A9X1N440_9GAMM</name>
<dbReference type="EMBL" id="JAINWF010000006">
    <property type="protein sequence ID" value="MCD1608601.1"/>
    <property type="molecule type" value="Genomic_DNA"/>
</dbReference>
<sequence>MTLLQEESLENSQPVSLGHLPFFIDMHEVDETRKQLLTPFGYKDIDQKLLYRMCLMCLSALHKVNWNEYNSQHYGRQVVTIDEAIFLPDLPPVPKPYRSWPEAMIMIFGGFQGLEYEPKTHKKSYVLEHTYQPDAVDDLNENILYEIKGVIPSLIDAAKYRAVAKQHDCHIVFVFQEKGIFCPWSRVRKDGTRMTQEEWVKKEGFDYCYVGEEAAFKESARYKWLVENVGK</sequence>
<evidence type="ECO:0000313" key="2">
    <source>
        <dbReference type="Proteomes" id="UP001138989"/>
    </source>
</evidence>
<protein>
    <submittedName>
        <fullName evidence="1">Uncharacterized protein</fullName>
    </submittedName>
</protein>
<proteinExistence type="predicted"/>
<reference evidence="1" key="1">
    <citation type="submission" date="2021-08" db="EMBL/GenBank/DDBJ databases">
        <title>Isolation and characterization of neutrophilic mixotrophic iron-oxidizing bacteria from deep-sea hydrothermal vents.</title>
        <authorList>
            <person name="He Y."/>
        </authorList>
    </citation>
    <scope>NUCLEOTIDE SEQUENCE</scope>
    <source>
        <strain evidence="1">IOP_13</strain>
    </source>
</reference>
<dbReference type="Gene3D" id="3.40.91.30">
    <property type="match status" value="1"/>
</dbReference>
<comment type="caution">
    <text evidence="1">The sequence shown here is derived from an EMBL/GenBank/DDBJ whole genome shotgun (WGS) entry which is preliminary data.</text>
</comment>
<dbReference type="Proteomes" id="UP001138989">
    <property type="component" value="Unassembled WGS sequence"/>
</dbReference>
<keyword evidence="2" id="KW-1185">Reference proteome</keyword>
<gene>
    <name evidence="1" type="ORF">K7H17_12060</name>
</gene>
<dbReference type="AlphaFoldDB" id="A0A9X1N440"/>
<dbReference type="RefSeq" id="WP_230697679.1">
    <property type="nucleotide sequence ID" value="NZ_JAINWF010000006.1"/>
</dbReference>
<evidence type="ECO:0000313" key="1">
    <source>
        <dbReference type="EMBL" id="MCD1608601.1"/>
    </source>
</evidence>
<accession>A0A9X1N440</accession>
<organism evidence="1 2">
    <name type="scientific">Stutzerimonas kunmingensis</name>
    <dbReference type="NCBI Taxonomy" id="1211807"/>
    <lineage>
        <taxon>Bacteria</taxon>
        <taxon>Pseudomonadati</taxon>
        <taxon>Pseudomonadota</taxon>
        <taxon>Gammaproteobacteria</taxon>
        <taxon>Pseudomonadales</taxon>
        <taxon>Pseudomonadaceae</taxon>
        <taxon>Stutzerimonas</taxon>
    </lineage>
</organism>